<dbReference type="SUPFAM" id="SSF55068">
    <property type="entry name" value="Peptide methionine sulfoxide reductase"/>
    <property type="match status" value="1"/>
</dbReference>
<proteinExistence type="inferred from homology"/>
<evidence type="ECO:0000313" key="6">
    <source>
        <dbReference type="EMBL" id="KGA15338.1"/>
    </source>
</evidence>
<keyword evidence="2" id="KW-0560">Oxidoreductase</keyword>
<name>A0A094SB70_9ZZZZ</name>
<dbReference type="NCBIfam" id="TIGR00401">
    <property type="entry name" value="msrA"/>
    <property type="match status" value="1"/>
</dbReference>
<dbReference type="GO" id="GO:0008113">
    <property type="term" value="F:peptide-methionine (S)-S-oxide reductase activity"/>
    <property type="evidence" value="ECO:0007669"/>
    <property type="project" value="UniProtKB-EC"/>
</dbReference>
<evidence type="ECO:0000259" key="5">
    <source>
        <dbReference type="Pfam" id="PF01625"/>
    </source>
</evidence>
<dbReference type="HAMAP" id="MF_01401">
    <property type="entry name" value="MsrA"/>
    <property type="match status" value="1"/>
</dbReference>
<dbReference type="PANTHER" id="PTHR42799:SF2">
    <property type="entry name" value="MITOCHONDRIAL PEPTIDE METHIONINE SULFOXIDE REDUCTASE"/>
    <property type="match status" value="1"/>
</dbReference>
<dbReference type="InterPro" id="IPR036509">
    <property type="entry name" value="Met_Sox_Rdtase_MsrA_sf"/>
</dbReference>
<sequence>MPEIHLTLGTDIRGPWPQGTQVLYFGMGCFWGAEKKLWVLPGVVSTAVGYMGGTATQPTYPLVCTGATGHSEIVLVAYDPNQISEYELLKCFWENHDPTQGNRQGNDVGSQYRSAVYWTTPEQENWVRQTRDAYNSLLESKGFDSITTELADASKFKFWYAEEYHQQYLIKNPKGYDCHAHTGILLPEMTALSN</sequence>
<dbReference type="Gene3D" id="3.30.1060.10">
    <property type="entry name" value="Peptide methionine sulphoxide reductase MsrA"/>
    <property type="match status" value="1"/>
</dbReference>
<dbReference type="GO" id="GO:0005737">
    <property type="term" value="C:cytoplasm"/>
    <property type="evidence" value="ECO:0007669"/>
    <property type="project" value="TreeGrafter"/>
</dbReference>
<dbReference type="EMBL" id="JNSL01000117">
    <property type="protein sequence ID" value="KGA15338.1"/>
    <property type="molecule type" value="Genomic_DNA"/>
</dbReference>
<evidence type="ECO:0000256" key="4">
    <source>
        <dbReference type="ARBA" id="ARBA00048782"/>
    </source>
</evidence>
<dbReference type="InterPro" id="IPR050162">
    <property type="entry name" value="MsrA_MetSO_reductase"/>
</dbReference>
<comment type="caution">
    <text evidence="6">The sequence shown here is derived from an EMBL/GenBank/DDBJ whole genome shotgun (WGS) entry which is preliminary data.</text>
</comment>
<gene>
    <name evidence="6" type="ORF">GM51_15155</name>
</gene>
<dbReference type="InterPro" id="IPR002569">
    <property type="entry name" value="Met_Sox_Rdtase_MsrA_dom"/>
</dbReference>
<evidence type="ECO:0000256" key="2">
    <source>
        <dbReference type="ARBA" id="ARBA00023002"/>
    </source>
</evidence>
<comment type="catalytic activity">
    <reaction evidence="4">
        <text>[thioredoxin]-disulfide + L-methionine + H2O = L-methionine (S)-S-oxide + [thioredoxin]-dithiol</text>
        <dbReference type="Rhea" id="RHEA:19993"/>
        <dbReference type="Rhea" id="RHEA-COMP:10698"/>
        <dbReference type="Rhea" id="RHEA-COMP:10700"/>
        <dbReference type="ChEBI" id="CHEBI:15377"/>
        <dbReference type="ChEBI" id="CHEBI:29950"/>
        <dbReference type="ChEBI" id="CHEBI:50058"/>
        <dbReference type="ChEBI" id="CHEBI:57844"/>
        <dbReference type="ChEBI" id="CHEBI:58772"/>
        <dbReference type="EC" id="1.8.4.11"/>
    </reaction>
</comment>
<dbReference type="PANTHER" id="PTHR42799">
    <property type="entry name" value="MITOCHONDRIAL PEPTIDE METHIONINE SULFOXIDE REDUCTASE"/>
    <property type="match status" value="1"/>
</dbReference>
<reference evidence="6" key="1">
    <citation type="submission" date="2014-06" db="EMBL/GenBank/DDBJ databases">
        <title>Key roles for freshwater Actinobacteria revealed by deep metagenomic sequencing.</title>
        <authorList>
            <person name="Ghai R."/>
            <person name="Mizuno C.M."/>
            <person name="Picazo A."/>
            <person name="Camacho A."/>
            <person name="Rodriguez-Valera F."/>
        </authorList>
    </citation>
    <scope>NUCLEOTIDE SEQUENCE</scope>
</reference>
<evidence type="ECO:0000256" key="1">
    <source>
        <dbReference type="ARBA" id="ARBA00012502"/>
    </source>
</evidence>
<comment type="catalytic activity">
    <reaction evidence="3">
        <text>L-methionyl-[protein] + [thioredoxin]-disulfide + H2O = L-methionyl-(S)-S-oxide-[protein] + [thioredoxin]-dithiol</text>
        <dbReference type="Rhea" id="RHEA:14217"/>
        <dbReference type="Rhea" id="RHEA-COMP:10698"/>
        <dbReference type="Rhea" id="RHEA-COMP:10700"/>
        <dbReference type="Rhea" id="RHEA-COMP:12313"/>
        <dbReference type="Rhea" id="RHEA-COMP:12315"/>
        <dbReference type="ChEBI" id="CHEBI:15377"/>
        <dbReference type="ChEBI" id="CHEBI:16044"/>
        <dbReference type="ChEBI" id="CHEBI:29950"/>
        <dbReference type="ChEBI" id="CHEBI:44120"/>
        <dbReference type="ChEBI" id="CHEBI:50058"/>
        <dbReference type="EC" id="1.8.4.11"/>
    </reaction>
</comment>
<accession>A0A094SB70</accession>
<protein>
    <recommendedName>
        <fullName evidence="1">peptide-methionine (S)-S-oxide reductase</fullName>
        <ecNumber evidence="1">1.8.4.11</ecNumber>
    </recommendedName>
</protein>
<dbReference type="Pfam" id="PF01625">
    <property type="entry name" value="PMSR"/>
    <property type="match status" value="1"/>
</dbReference>
<dbReference type="GO" id="GO:0034599">
    <property type="term" value="P:cellular response to oxidative stress"/>
    <property type="evidence" value="ECO:0007669"/>
    <property type="project" value="TreeGrafter"/>
</dbReference>
<evidence type="ECO:0000256" key="3">
    <source>
        <dbReference type="ARBA" id="ARBA00047806"/>
    </source>
</evidence>
<organism evidence="6">
    <name type="scientific">freshwater metagenome</name>
    <dbReference type="NCBI Taxonomy" id="449393"/>
    <lineage>
        <taxon>unclassified sequences</taxon>
        <taxon>metagenomes</taxon>
        <taxon>ecological metagenomes</taxon>
    </lineage>
</organism>
<dbReference type="EC" id="1.8.4.11" evidence="1"/>
<feature type="domain" description="Peptide methionine sulphoxide reductase MsrA" evidence="5">
    <location>
        <begin position="23"/>
        <end position="177"/>
    </location>
</feature>
<dbReference type="AlphaFoldDB" id="A0A094SB70"/>